<dbReference type="InterPro" id="IPR006626">
    <property type="entry name" value="PbH1"/>
</dbReference>
<evidence type="ECO:0000256" key="1">
    <source>
        <dbReference type="SAM" id="MobiDB-lite"/>
    </source>
</evidence>
<dbReference type="Gene3D" id="2.160.20.10">
    <property type="entry name" value="Single-stranded right-handed beta-helix, Pectin lyase-like"/>
    <property type="match status" value="1"/>
</dbReference>
<name>A0A368NBF0_9EURY</name>
<feature type="domain" description="Right handed beta helix" evidence="3">
    <location>
        <begin position="290"/>
        <end position="402"/>
    </location>
</feature>
<evidence type="ECO:0000313" key="5">
    <source>
        <dbReference type="Proteomes" id="UP000252189"/>
    </source>
</evidence>
<accession>A0A368NBF0</accession>
<feature type="transmembrane region" description="Helical" evidence="2">
    <location>
        <begin position="885"/>
        <end position="905"/>
    </location>
</feature>
<reference evidence="4 5" key="1">
    <citation type="submission" date="2018-07" db="EMBL/GenBank/DDBJ databases">
        <title>Genome sequences of Haloplanus salinus JCM 18368T.</title>
        <authorList>
            <person name="Kim Y.B."/>
            <person name="Roh S.W."/>
        </authorList>
    </citation>
    <scope>NUCLEOTIDE SEQUENCE [LARGE SCALE GENOMIC DNA]</scope>
    <source>
        <strain evidence="4 5">JCM 18368</strain>
    </source>
</reference>
<dbReference type="InterPro" id="IPR012334">
    <property type="entry name" value="Pectin_lyas_fold"/>
</dbReference>
<feature type="domain" description="Right handed beta helix" evidence="3">
    <location>
        <begin position="173"/>
        <end position="287"/>
    </location>
</feature>
<gene>
    <name evidence="4" type="ORF">DU504_05985</name>
</gene>
<dbReference type="RefSeq" id="WP_114448445.1">
    <property type="nucleotide sequence ID" value="NZ_QPHM01000001.1"/>
</dbReference>
<organism evidence="4 5">
    <name type="scientific">Haloplanus salinus</name>
    <dbReference type="NCBI Taxonomy" id="1126245"/>
    <lineage>
        <taxon>Archaea</taxon>
        <taxon>Methanobacteriati</taxon>
        <taxon>Methanobacteriota</taxon>
        <taxon>Stenosarchaea group</taxon>
        <taxon>Halobacteria</taxon>
        <taxon>Halobacteriales</taxon>
        <taxon>Haloferacaceae</taxon>
        <taxon>Haloplanus</taxon>
    </lineage>
</organism>
<dbReference type="Pfam" id="PF13229">
    <property type="entry name" value="Beta_helix"/>
    <property type="match status" value="2"/>
</dbReference>
<protein>
    <recommendedName>
        <fullName evidence="3">Right handed beta helix domain-containing protein</fullName>
    </recommendedName>
</protein>
<proteinExistence type="predicted"/>
<dbReference type="InterPro" id="IPR011050">
    <property type="entry name" value="Pectin_lyase_fold/virulence"/>
</dbReference>
<keyword evidence="2" id="KW-1133">Transmembrane helix</keyword>
<sequence length="908" mass="91135">MTGKTLTRLTAVAMATLLVTSGLGVFGGTVAASSGGNPSPTADPGDLAVSLTDGDGSVNATYRVDETAGTINASYAGNRSDVNVSYTDSAAAIQFALDNATSENDTVVLGGGRFEGNVTADQQSGVTIEGGDSRLENSSALGASGMEVRVSNVTVRNLVIANHTGGDTGGKGIYNYENDLTIRDVRLADNGEEGLRSLGTTTAVNVTAVDNRQNGLEVSGGPGSTFRNVTAKRNGDGLKFYSSSNTTVTDAVVTNNDNNGIETNFNQRNLTYTNLTASDNGDVGAELKQDATLVDSTVANNGGSGVRLGGEDATLRNVVAEGNARAGVNVSNIARGAYGNATNATLRHVTVTDNRQGVYAIPAAGENLTVTGVTARNNTDVGISLAPRSGTRVVDTVTENNTDAELLARPSTSGVAPPVGTLNGTNVTVGTTTFGTAELKNTSVEGNLTSPPSPAGESETVRTLGNLSRLDTGAYADLTVQYADTDALGLNESSFEIARYDSASGSYAAATSTPDSAANTVTANLTGFGPVVVLGGPANGEGGTVVDGTSTGTLDVNGTAVVDASVDYAASRSGTATVSDLPSKPSSVPAATDAGDVAVNRVASYVDITAPEPTGGANATVELVVDRSRIDDPDDTRVWRYAGGGSGYQPLATQVRSVTGSSVRLTFETPGFSVFAVGDPVTETAGDTSGSSGGSAGIGESILTAERSVTQRLYDGTARQVTVAFDRPTTGTVAVEAVGGFPPAAPDPDGRTVAAVDVSVPDEAAGRPVTVEITVPRAAVENAGVEPSALRVVRFDGGNALDRLDSDVVATDDETVVVAAETPGSSTVAVIAPNQPAARTTGAAPAATPATTPSPTPVATPSSTSAPTDRTTSTATPEPTAGGGAGFGLVVALVALLTAAATATARRR</sequence>
<dbReference type="AlphaFoldDB" id="A0A368NBF0"/>
<keyword evidence="2" id="KW-0812">Transmembrane</keyword>
<evidence type="ECO:0000259" key="3">
    <source>
        <dbReference type="Pfam" id="PF13229"/>
    </source>
</evidence>
<feature type="compositionally biased region" description="Low complexity" evidence="1">
    <location>
        <begin position="836"/>
        <end position="851"/>
    </location>
</feature>
<evidence type="ECO:0000313" key="4">
    <source>
        <dbReference type="EMBL" id="RCU46894.1"/>
    </source>
</evidence>
<evidence type="ECO:0000256" key="2">
    <source>
        <dbReference type="SAM" id="Phobius"/>
    </source>
</evidence>
<feature type="compositionally biased region" description="Low complexity" evidence="1">
    <location>
        <begin position="859"/>
        <end position="880"/>
    </location>
</feature>
<comment type="caution">
    <text evidence="4">The sequence shown here is derived from an EMBL/GenBank/DDBJ whole genome shotgun (WGS) entry which is preliminary data.</text>
</comment>
<dbReference type="InterPro" id="IPR039448">
    <property type="entry name" value="Beta_helix"/>
</dbReference>
<feature type="region of interest" description="Disordered" evidence="1">
    <location>
        <begin position="832"/>
        <end position="882"/>
    </location>
</feature>
<dbReference type="Proteomes" id="UP000252189">
    <property type="component" value="Unassembled WGS sequence"/>
</dbReference>
<dbReference type="EMBL" id="QPHM01000001">
    <property type="protein sequence ID" value="RCU46894.1"/>
    <property type="molecule type" value="Genomic_DNA"/>
</dbReference>
<keyword evidence="2" id="KW-0472">Membrane</keyword>
<keyword evidence="5" id="KW-1185">Reference proteome</keyword>
<dbReference type="OrthoDB" id="331260at2157"/>
<dbReference type="SMART" id="SM00710">
    <property type="entry name" value="PbH1"/>
    <property type="match status" value="9"/>
</dbReference>
<dbReference type="SUPFAM" id="SSF51126">
    <property type="entry name" value="Pectin lyase-like"/>
    <property type="match status" value="1"/>
</dbReference>